<dbReference type="GO" id="GO:0005737">
    <property type="term" value="C:cytoplasm"/>
    <property type="evidence" value="ECO:0007669"/>
    <property type="project" value="TreeGrafter"/>
</dbReference>
<dbReference type="Proteomes" id="UP000054937">
    <property type="component" value="Unassembled WGS sequence"/>
</dbReference>
<feature type="region of interest" description="Disordered" evidence="1">
    <location>
        <begin position="494"/>
        <end position="525"/>
    </location>
</feature>
<gene>
    <name evidence="2" type="ORF">PPERSA_07267</name>
</gene>
<comment type="caution">
    <text evidence="2">The sequence shown here is derived from an EMBL/GenBank/DDBJ whole genome shotgun (WGS) entry which is preliminary data.</text>
</comment>
<organism evidence="2 3">
    <name type="scientific">Pseudocohnilembus persalinus</name>
    <name type="common">Ciliate</name>
    <dbReference type="NCBI Taxonomy" id="266149"/>
    <lineage>
        <taxon>Eukaryota</taxon>
        <taxon>Sar</taxon>
        <taxon>Alveolata</taxon>
        <taxon>Ciliophora</taxon>
        <taxon>Intramacronucleata</taxon>
        <taxon>Oligohymenophorea</taxon>
        <taxon>Scuticociliatia</taxon>
        <taxon>Philasterida</taxon>
        <taxon>Pseudocohnilembidae</taxon>
        <taxon>Pseudocohnilembus</taxon>
    </lineage>
</organism>
<name>A0A0V0QD09_PSEPJ</name>
<dbReference type="GO" id="GO:0008017">
    <property type="term" value="F:microtubule binding"/>
    <property type="evidence" value="ECO:0007669"/>
    <property type="project" value="TreeGrafter"/>
</dbReference>
<dbReference type="GO" id="GO:0031122">
    <property type="term" value="P:cytoplasmic microtubule organization"/>
    <property type="evidence" value="ECO:0007669"/>
    <property type="project" value="TreeGrafter"/>
</dbReference>
<dbReference type="AlphaFoldDB" id="A0A0V0QD09"/>
<proteinExistence type="predicted"/>
<feature type="compositionally biased region" description="Basic and acidic residues" evidence="1">
    <location>
        <begin position="1043"/>
        <end position="1052"/>
    </location>
</feature>
<accession>A0A0V0QD09</accession>
<dbReference type="PANTHER" id="PTHR18947">
    <property type="entry name" value="HOOK PROTEINS"/>
    <property type="match status" value="1"/>
</dbReference>
<feature type="compositionally biased region" description="Low complexity" evidence="1">
    <location>
        <begin position="1056"/>
        <end position="1076"/>
    </location>
</feature>
<dbReference type="EMBL" id="LDAU01000196">
    <property type="protein sequence ID" value="KRX00070.1"/>
    <property type="molecule type" value="Genomic_DNA"/>
</dbReference>
<reference evidence="2 3" key="1">
    <citation type="journal article" date="2015" name="Sci. Rep.">
        <title>Genome of the facultative scuticociliatosis pathogen Pseudocohnilembus persalinus provides insight into its virulence through horizontal gene transfer.</title>
        <authorList>
            <person name="Xiong J."/>
            <person name="Wang G."/>
            <person name="Cheng J."/>
            <person name="Tian M."/>
            <person name="Pan X."/>
            <person name="Warren A."/>
            <person name="Jiang C."/>
            <person name="Yuan D."/>
            <person name="Miao W."/>
        </authorList>
    </citation>
    <scope>NUCLEOTIDE SEQUENCE [LARGE SCALE GENOMIC DNA]</scope>
    <source>
        <strain evidence="2">36N120E</strain>
    </source>
</reference>
<evidence type="ECO:0000313" key="2">
    <source>
        <dbReference type="EMBL" id="KRX00070.1"/>
    </source>
</evidence>
<dbReference type="GO" id="GO:0030705">
    <property type="term" value="P:cytoskeleton-dependent intracellular transport"/>
    <property type="evidence" value="ECO:0007669"/>
    <property type="project" value="TreeGrafter"/>
</dbReference>
<dbReference type="GO" id="GO:0005813">
    <property type="term" value="C:centrosome"/>
    <property type="evidence" value="ECO:0007669"/>
    <property type="project" value="TreeGrafter"/>
</dbReference>
<evidence type="ECO:0000313" key="3">
    <source>
        <dbReference type="Proteomes" id="UP000054937"/>
    </source>
</evidence>
<dbReference type="GO" id="GO:0051959">
    <property type="term" value="F:dynein light intermediate chain binding"/>
    <property type="evidence" value="ECO:0007669"/>
    <property type="project" value="TreeGrafter"/>
</dbReference>
<protein>
    <submittedName>
        <fullName evidence="2">Uncharacterized protein</fullName>
    </submittedName>
</protein>
<dbReference type="PANTHER" id="PTHR18947:SF35">
    <property type="entry name" value="COILED-COIL DOMAIN-CONTAINING PROTEIN 88B"/>
    <property type="match status" value="1"/>
</dbReference>
<sequence>MDQYSLFNNKYFDRKFIDNFDLDYGKEWEMNENKGKQEGKEQQQQQQQELFQREIWENQENGQFYQNGSDFDIQENFMKNILSHLQNNQGNLESKEAIMGQIQRRKIQINENMTINQALYCGKLFARINFQGAGAQEWDLVLQSIYNNLQDVDKSNITEILWILGKSQHRKVNKGQIFYKLENKVMELRHIISIGDFVIINWSYARFRQGSQNFWLKAIEKLSASCGQMNQIDISNTCWNLAQIDSKIEQSTYLDMLWDQLISKITNNIEQYSDEQSFSIILSSVAKVNRGNQEFWQKMGQKFENIASSLSNQGITNSVWALGRKNVFEIQNWLKIEKIIIHRIPTLQYREVMAISVGCIKMQFGTAGLWEKLLEKIEEFLQIDDINKIDYTTLSSCSYILSQLGADLANYWQNLEKVIIQKIKQNDGQILEISYFNTILSSFSARQQGSSAFWKVLEEEAIKFIDEICLEIEQEKKEYREQLYKQMGQNQEQLEIKKEENQSENVEKKENTENKEEKESQADVEEKKQQLLQQKLLDSKLNLQKFDSKIVSNIIYGFTQRNIHISSALEQRIVHLLLGNLHQLNIQGVLNCLWGLVKRGNGIINKFSIEKDEKIKKLTLQFIEVLEQKKEKIEVFQPPDLGMLLYSFSKLQYRKSEKLVQIMEYYEKELMRKLEMQGFLGGLEEEGKLRELKQCIGQLDLSHILLGFDSYNLGGEEFWKAFEGITLKYMQSIEQESILSHLLRVGKKRFGREFFENFQSYMEKNIKGFSSTMLINVINCYNNYQFVGQENYMVLEQEIVRRIKKQSFSLQEICMVLQAFAKNQMGTHQFWFFCSQQVYKDYKDALMRVNLKNIQERQIFLLLLEICAENATFQQNTNLMQILKMGCSKIVEFDHSKIKEITTIIYAFNKLKIGDYQVWGNLERKFLYMKRWMNPNNILKQLRLFKSAKKGSPKLYNKTFEHLNQAIKQVKIDTLQDFCSQEGPIQQDVYSLYVNKLISLESNFQAYIDAVYDLCEYKTYEKLILTQQSKKQIEKEEQIQENKEIGEEKGVEKQTFQDQNQIKNQDQQQNQQQNQQLQQQNQKKLFKQQQQVKEEVVQGYLIDEMNNQDFQRLREHFEVQICEISKKNYTYKINRIKEAFAKKEMDKFQTGFSN</sequence>
<evidence type="ECO:0000256" key="1">
    <source>
        <dbReference type="SAM" id="MobiDB-lite"/>
    </source>
</evidence>
<keyword evidence="3" id="KW-1185">Reference proteome</keyword>
<dbReference type="InParanoid" id="A0A0V0QD09"/>
<feature type="region of interest" description="Disordered" evidence="1">
    <location>
        <begin position="1043"/>
        <end position="1076"/>
    </location>
</feature>